<dbReference type="GO" id="GO:0016020">
    <property type="term" value="C:membrane"/>
    <property type="evidence" value="ECO:0007669"/>
    <property type="project" value="UniProtKB-SubCell"/>
</dbReference>
<dbReference type="Gene3D" id="3.40.50.720">
    <property type="entry name" value="NAD(P)-binding Rossmann-like Domain"/>
    <property type="match status" value="2"/>
</dbReference>
<reference evidence="9 10" key="1">
    <citation type="journal article" date="2013" name="PLoS Genet.">
        <title>The genome and development-dependent transcriptomes of Pyronema confluens: a window into fungal evolution.</title>
        <authorList>
            <person name="Traeger S."/>
            <person name="Altegoer F."/>
            <person name="Freitag M."/>
            <person name="Gabaldon T."/>
            <person name="Kempken F."/>
            <person name="Kumar A."/>
            <person name="Marcet-Houben M."/>
            <person name="Poggeler S."/>
            <person name="Stajich J.E."/>
            <person name="Nowrousian M."/>
        </authorList>
    </citation>
    <scope>NUCLEOTIDE SEQUENCE [LARGE SCALE GENOMIC DNA]</scope>
    <source>
        <strain evidence="10">CBS 100304</strain>
        <tissue evidence="9">Vegetative mycelium</tissue>
    </source>
</reference>
<evidence type="ECO:0000256" key="4">
    <source>
        <dbReference type="ARBA" id="ARBA00023136"/>
    </source>
</evidence>
<evidence type="ECO:0000256" key="2">
    <source>
        <dbReference type="ARBA" id="ARBA00022692"/>
    </source>
</evidence>
<dbReference type="InterPro" id="IPR004843">
    <property type="entry name" value="Calcineurin-like_PHP"/>
</dbReference>
<sequence length="1001" mass="112026">MNSKAPQFVQGDRSQPAAAGQVGPDGEIKKKKQRRGTRGNKILRAEKRKVKMALKLQAKLTGAMNRYVTTPTPDVSSPHLYRRPRSTSSVHKTSFFTRIQHCVTTHYRRYTTRRYWFSITNLIRLFWLLLVLWGERWVWDSAISACAWDKWERWPAGATPHRVALVADPQIVDIHTYPRRGFSLAATIFYSDKYLSRAWSSLHDKLAPSEAHFLGDLFDGGREWVSEETPGVPRDPHEQKDWKWYGNEYWMKELRRFEGIFPIPSGVRVKTGLPGNHDFGFGKGVKTSARGRFEAFFGPSNERWEAGNHTWVILDGVSLSNENDPAVYGPPREFLESLSHPMQKKKLSHEGVTFEAPSNLDQPTILLTHVPLYREKDADCGPLREKGHSIPIFQGYQYQNVLNPKLSAEILKHTKAKYVFTGDDHDACKVEHMYAPQGKVHEWTVKSISWTMGVRKPGFEMLSLWNPQAAADDGIHGTIDQNAAAHVAETPAELTARLGPPEERDPTKVAAMPTVIRGGSDTLQAHLCLLPDQIGIFKAYAVCGVLTLLLVTVYVWMRSEEKSVGTALPTYKGAPELEENEKYWKPNKPIRNSRWLFQVVLEEMLAIAAVALFGMSPYAVEAVSNGNGSASSNLEEHILAVLPFPEATEFFDKIRQRYPKSKITYYQPHATDVKSVEQYWKKDVEVPSELYKEATILLTLKTLPKPEQAPNLKLVHFFSAGIDHVVHEPLFTSSSVTMTTSSGIHTPQIAEHIFLTLLSLTHHMPQLISWQRARQWGSHAASGGYFGTIHDLASKTLGILGYGAIGRHAGRVGKALGMKVLAFTASPKDTPQSRRDDGYIVPGTGDVDGSIPDAWYSGLDPVSRRNFLAQGIDVLIVSVPLTPDTRHLLGKEELEILSKPRPGTGKGAYIVNIARGPIIDQDALIFALKNGLAGAALDVTDPEPLPSHSELWDLPNVVITPHVSGVGSEYKERCLEVFELNLERMDKGEKWVNEVSRTKGY</sequence>
<dbReference type="PANTHER" id="PTHR13315:SF4">
    <property type="entry name" value="METALLOPHOSPHOESTERASE, ISOFORM E"/>
    <property type="match status" value="1"/>
</dbReference>
<keyword evidence="4 6" id="KW-0472">Membrane</keyword>
<dbReference type="eggNOG" id="KOG0069">
    <property type="taxonomic scope" value="Eukaryota"/>
</dbReference>
<dbReference type="GO" id="GO:0051301">
    <property type="term" value="P:cell division"/>
    <property type="evidence" value="ECO:0007669"/>
    <property type="project" value="UniProtKB-KW"/>
</dbReference>
<dbReference type="SUPFAM" id="SSF56300">
    <property type="entry name" value="Metallo-dependent phosphatases"/>
    <property type="match status" value="1"/>
</dbReference>
<dbReference type="GO" id="GO:0005783">
    <property type="term" value="C:endoplasmic reticulum"/>
    <property type="evidence" value="ECO:0007669"/>
    <property type="project" value="TreeGrafter"/>
</dbReference>
<dbReference type="AlphaFoldDB" id="U4L1L3"/>
<evidence type="ECO:0000313" key="10">
    <source>
        <dbReference type="Proteomes" id="UP000018144"/>
    </source>
</evidence>
<keyword evidence="2 6" id="KW-0812">Transmembrane</keyword>
<dbReference type="eggNOG" id="KOG3662">
    <property type="taxonomic scope" value="Eukaryota"/>
</dbReference>
<organism evidence="9 10">
    <name type="scientific">Pyronema omphalodes (strain CBS 100304)</name>
    <name type="common">Pyronema confluens</name>
    <dbReference type="NCBI Taxonomy" id="1076935"/>
    <lineage>
        <taxon>Eukaryota</taxon>
        <taxon>Fungi</taxon>
        <taxon>Dikarya</taxon>
        <taxon>Ascomycota</taxon>
        <taxon>Pezizomycotina</taxon>
        <taxon>Pezizomycetes</taxon>
        <taxon>Pezizales</taxon>
        <taxon>Pyronemataceae</taxon>
        <taxon>Pyronema</taxon>
    </lineage>
</organism>
<name>U4L1L3_PYROM</name>
<dbReference type="InterPro" id="IPR029752">
    <property type="entry name" value="D-isomer_DH_CS1"/>
</dbReference>
<dbReference type="GO" id="GO:0051287">
    <property type="term" value="F:NAD binding"/>
    <property type="evidence" value="ECO:0007669"/>
    <property type="project" value="InterPro"/>
</dbReference>
<protein>
    <submittedName>
        <fullName evidence="9">Similar to Cell division control protein 1 acc. no. P40986</fullName>
    </submittedName>
</protein>
<keyword evidence="9" id="KW-0132">Cell division</keyword>
<dbReference type="PROSITE" id="PS00065">
    <property type="entry name" value="D_2_HYDROXYACID_DH_1"/>
    <property type="match status" value="1"/>
</dbReference>
<feature type="transmembrane region" description="Helical" evidence="6">
    <location>
        <begin position="115"/>
        <end position="134"/>
    </location>
</feature>
<dbReference type="OrthoDB" id="298012at2759"/>
<feature type="compositionally biased region" description="Basic residues" evidence="5">
    <location>
        <begin position="29"/>
        <end position="38"/>
    </location>
</feature>
<evidence type="ECO:0000313" key="9">
    <source>
        <dbReference type="EMBL" id="CCX09321.1"/>
    </source>
</evidence>
<dbReference type="Pfam" id="PF00149">
    <property type="entry name" value="Metallophos"/>
    <property type="match status" value="1"/>
</dbReference>
<dbReference type="GO" id="GO:0016787">
    <property type="term" value="F:hydrolase activity"/>
    <property type="evidence" value="ECO:0007669"/>
    <property type="project" value="InterPro"/>
</dbReference>
<dbReference type="PANTHER" id="PTHR13315">
    <property type="entry name" value="METALLO PHOSPHOESTERASE RELATED"/>
    <property type="match status" value="1"/>
</dbReference>
<dbReference type="SUPFAM" id="SSF52283">
    <property type="entry name" value="Formate/glycerate dehydrogenase catalytic domain-like"/>
    <property type="match status" value="1"/>
</dbReference>
<dbReference type="InterPro" id="IPR006140">
    <property type="entry name" value="D-isomer_DH_NAD-bd"/>
</dbReference>
<dbReference type="SUPFAM" id="SSF51735">
    <property type="entry name" value="NAD(P)-binding Rossmann-fold domains"/>
    <property type="match status" value="1"/>
</dbReference>
<dbReference type="GO" id="GO:0006506">
    <property type="term" value="P:GPI anchor biosynthetic process"/>
    <property type="evidence" value="ECO:0007669"/>
    <property type="project" value="InterPro"/>
</dbReference>
<dbReference type="Proteomes" id="UP000018144">
    <property type="component" value="Unassembled WGS sequence"/>
</dbReference>
<evidence type="ECO:0000259" key="7">
    <source>
        <dbReference type="Pfam" id="PF00149"/>
    </source>
</evidence>
<dbReference type="EMBL" id="HF935455">
    <property type="protein sequence ID" value="CCX09321.1"/>
    <property type="molecule type" value="Genomic_DNA"/>
</dbReference>
<proteinExistence type="predicted"/>
<evidence type="ECO:0000256" key="3">
    <source>
        <dbReference type="ARBA" id="ARBA00022989"/>
    </source>
</evidence>
<feature type="domain" description="D-isomer specific 2-hydroxyacid dehydrogenase NAD-binding" evidence="8">
    <location>
        <begin position="869"/>
        <end position="964"/>
    </location>
</feature>
<evidence type="ECO:0000256" key="6">
    <source>
        <dbReference type="SAM" id="Phobius"/>
    </source>
</evidence>
<keyword evidence="3 6" id="KW-1133">Transmembrane helix</keyword>
<accession>U4L1L3</accession>
<feature type="region of interest" description="Disordered" evidence="5">
    <location>
        <begin position="1"/>
        <end position="43"/>
    </location>
</feature>
<evidence type="ECO:0000256" key="1">
    <source>
        <dbReference type="ARBA" id="ARBA00004141"/>
    </source>
</evidence>
<comment type="subcellular location">
    <subcellularLocation>
        <location evidence="1">Membrane</location>
        <topology evidence="1">Multi-pass membrane protein</topology>
    </subcellularLocation>
</comment>
<dbReference type="InterPro" id="IPR029052">
    <property type="entry name" value="Metallo-depent_PP-like"/>
</dbReference>
<feature type="domain" description="D-isomer specific 2-hydroxyacid dehydrogenase NAD-binding" evidence="8">
    <location>
        <begin position="756"/>
        <end position="831"/>
    </location>
</feature>
<dbReference type="InterPro" id="IPR033308">
    <property type="entry name" value="PGAP5/Cdc1/Ted1"/>
</dbReference>
<feature type="domain" description="Calcineurin-like phosphoesterase" evidence="7">
    <location>
        <begin position="175"/>
        <end position="426"/>
    </location>
</feature>
<keyword evidence="9" id="KW-0131">Cell cycle</keyword>
<evidence type="ECO:0000259" key="8">
    <source>
        <dbReference type="Pfam" id="PF02826"/>
    </source>
</evidence>
<evidence type="ECO:0000256" key="5">
    <source>
        <dbReference type="SAM" id="MobiDB-lite"/>
    </source>
</evidence>
<keyword evidence="10" id="KW-1185">Reference proteome</keyword>
<dbReference type="InterPro" id="IPR036291">
    <property type="entry name" value="NAD(P)-bd_dom_sf"/>
</dbReference>
<gene>
    <name evidence="9" type="ORF">PCON_08914</name>
</gene>
<dbReference type="Pfam" id="PF02826">
    <property type="entry name" value="2-Hacid_dh_C"/>
    <property type="match status" value="2"/>
</dbReference>